<dbReference type="Pfam" id="PF07899">
    <property type="entry name" value="Frigida"/>
    <property type="match status" value="1"/>
</dbReference>
<feature type="non-terminal residue" evidence="7">
    <location>
        <position position="1"/>
    </location>
</feature>
<feature type="compositionally biased region" description="Polar residues" evidence="6">
    <location>
        <begin position="218"/>
        <end position="231"/>
    </location>
</feature>
<evidence type="ECO:0000313" key="8">
    <source>
        <dbReference type="Proteomes" id="UP000652761"/>
    </source>
</evidence>
<comment type="similarity">
    <text evidence="1 4">Belongs to the Frigida family.</text>
</comment>
<comment type="caution">
    <text evidence="7">The sequence shown here is derived from an EMBL/GenBank/DDBJ whole genome shotgun (WGS) entry which is preliminary data.</text>
</comment>
<evidence type="ECO:0000256" key="4">
    <source>
        <dbReference type="RuleBase" id="RU364012"/>
    </source>
</evidence>
<dbReference type="AlphaFoldDB" id="A0A843VIZ6"/>
<proteinExistence type="inferred from homology"/>
<dbReference type="GO" id="GO:0030154">
    <property type="term" value="P:cell differentiation"/>
    <property type="evidence" value="ECO:0007669"/>
    <property type="project" value="UniProtKB-KW"/>
</dbReference>
<sequence>CPVHCGRPIKARLDRLFPTASTGAKFVGGGRTKRLGNWLGFPVCYYSAAKPTSDILQIASSLLPRVFLQPRVSLCTVSSFGACCAMTETDSAVGILSASGILEQLGKAFIELKSNSEGSTSYGIMWEEVKEHFTNLESSLNEKLEELEEKEKALEEKASASRGLVFGREAEVATKEQAYVDRIQELKDAAVAAIAEARKKYKVPSPEPADIVGDKQTKVSSSVNGDNNKSFPGTEEKSPDNRSGGIAEAIAAEVKPQPQLVNFCEQMDAKGLLSFLYENRKSLNTIREQVPIALKSASDPAHFVLESLEGFYPPDKDQPTHDGHEDTALMVLRRTCVVLMEAAAPLLGVTEPSGDQPLSSENKQQAKAIADEWNSKLDGVDIDAANGNSLEAHAFLQLLATFNIAPEFDEDKLCKYILAVSRRRQAPELCRSLGLTHKVPGVVEALISSGRLIDAVHFIHAFQLTESFPPVPLLKDYLLANSSKEKSGHDGASGAQLVIILSYNELLIVSPPMIKDAGALELGALRAVLRCIEEYNLQTEYPPSPLRKRVAELEKAKADKKRTVGATKFHGKKPRGTGGYTPRAPPVHADYRQDYRQAQPRAFDERGLHAGSSE</sequence>
<dbReference type="EMBL" id="NMUH01002240">
    <property type="protein sequence ID" value="MQL98792.1"/>
    <property type="molecule type" value="Genomic_DNA"/>
</dbReference>
<dbReference type="Proteomes" id="UP000652761">
    <property type="component" value="Unassembled WGS sequence"/>
</dbReference>
<dbReference type="InterPro" id="IPR012474">
    <property type="entry name" value="Frigida"/>
</dbReference>
<feature type="non-terminal residue" evidence="7">
    <location>
        <position position="614"/>
    </location>
</feature>
<dbReference type="PANTHER" id="PTHR31791">
    <property type="entry name" value="FRIGIDA-LIKE PROTEIN 3-RELATED"/>
    <property type="match status" value="1"/>
</dbReference>
<gene>
    <name evidence="7" type="ORF">Taro_031506</name>
</gene>
<feature type="coiled-coil region" evidence="5">
    <location>
        <begin position="130"/>
        <end position="200"/>
    </location>
</feature>
<evidence type="ECO:0000256" key="5">
    <source>
        <dbReference type="SAM" id="Coils"/>
    </source>
</evidence>
<dbReference type="OrthoDB" id="1930990at2759"/>
<keyword evidence="3 4" id="KW-0287">Flowering</keyword>
<name>A0A843VIZ6_COLES</name>
<protein>
    <recommendedName>
        <fullName evidence="4">FRIGIDA-like protein</fullName>
    </recommendedName>
</protein>
<evidence type="ECO:0000256" key="2">
    <source>
        <dbReference type="ARBA" id="ARBA00022782"/>
    </source>
</evidence>
<dbReference type="PANTHER" id="PTHR31791:SF41">
    <property type="entry name" value="FRIGIDA-LIKE PROTEIN"/>
    <property type="match status" value="1"/>
</dbReference>
<evidence type="ECO:0000256" key="1">
    <source>
        <dbReference type="ARBA" id="ARBA00008956"/>
    </source>
</evidence>
<evidence type="ECO:0000256" key="6">
    <source>
        <dbReference type="SAM" id="MobiDB-lite"/>
    </source>
</evidence>
<dbReference type="GO" id="GO:0009908">
    <property type="term" value="P:flower development"/>
    <property type="evidence" value="ECO:0007669"/>
    <property type="project" value="UniProtKB-KW"/>
</dbReference>
<feature type="region of interest" description="Disordered" evidence="6">
    <location>
        <begin position="561"/>
        <end position="614"/>
    </location>
</feature>
<accession>A0A843VIZ6</accession>
<keyword evidence="5" id="KW-0175">Coiled coil</keyword>
<evidence type="ECO:0000256" key="3">
    <source>
        <dbReference type="ARBA" id="ARBA00023089"/>
    </source>
</evidence>
<feature type="region of interest" description="Disordered" evidence="6">
    <location>
        <begin position="204"/>
        <end position="243"/>
    </location>
</feature>
<reference evidence="7" key="1">
    <citation type="submission" date="2017-07" db="EMBL/GenBank/DDBJ databases">
        <title>Taro Niue Genome Assembly and Annotation.</title>
        <authorList>
            <person name="Atibalentja N."/>
            <person name="Keating K."/>
            <person name="Fields C.J."/>
        </authorList>
    </citation>
    <scope>NUCLEOTIDE SEQUENCE</scope>
    <source>
        <strain evidence="7">Niue_2</strain>
        <tissue evidence="7">Leaf</tissue>
    </source>
</reference>
<organism evidence="7 8">
    <name type="scientific">Colocasia esculenta</name>
    <name type="common">Wild taro</name>
    <name type="synonym">Arum esculentum</name>
    <dbReference type="NCBI Taxonomy" id="4460"/>
    <lineage>
        <taxon>Eukaryota</taxon>
        <taxon>Viridiplantae</taxon>
        <taxon>Streptophyta</taxon>
        <taxon>Embryophyta</taxon>
        <taxon>Tracheophyta</taxon>
        <taxon>Spermatophyta</taxon>
        <taxon>Magnoliopsida</taxon>
        <taxon>Liliopsida</taxon>
        <taxon>Araceae</taxon>
        <taxon>Aroideae</taxon>
        <taxon>Colocasieae</taxon>
        <taxon>Colocasia</taxon>
    </lineage>
</organism>
<evidence type="ECO:0000313" key="7">
    <source>
        <dbReference type="EMBL" id="MQL98792.1"/>
    </source>
</evidence>
<keyword evidence="8" id="KW-1185">Reference proteome</keyword>
<keyword evidence="4" id="KW-0217">Developmental protein</keyword>
<keyword evidence="2 4" id="KW-0221">Differentiation</keyword>